<sequence length="166" mass="19028">MVPRGTAVNHESLLDSRSKWPCTTANGQRRIELEKLNRRKGASPSGQFLRCVPAVLGLSDAAAKRRVYVHVRRHDTTRCALDECGYLPKRSIRRVAPILETEHVRVTVLCLTFRIPDGLVVPVLARCVCWALEPFARMQYDPRRRLWQIALASLFVHGNRARRKFM</sequence>
<evidence type="ECO:0008006" key="3">
    <source>
        <dbReference type="Google" id="ProtNLM"/>
    </source>
</evidence>
<reference evidence="1 2" key="1">
    <citation type="submission" date="2023-09" db="EMBL/GenBank/DDBJ databases">
        <title>Multi-omics analysis of a traditional fermented food reveals byproduct-associated fungal strains for waste-to-food upcycling.</title>
        <authorList>
            <consortium name="Lawrence Berkeley National Laboratory"/>
            <person name="Rekdal V.M."/>
            <person name="Villalobos-Escobedo J.M."/>
            <person name="Rodriguez-Valeron N."/>
            <person name="Garcia M.O."/>
            <person name="Vasquez D.P."/>
            <person name="Damayanti I."/>
            <person name="Sorensen P.M."/>
            <person name="Baidoo E.E."/>
            <person name="De Carvalho A.C."/>
            <person name="Riley R."/>
            <person name="Lipzen A."/>
            <person name="He G."/>
            <person name="Yan M."/>
            <person name="Haridas S."/>
            <person name="Daum C."/>
            <person name="Yoshinaga Y."/>
            <person name="Ng V."/>
            <person name="Grigoriev I.V."/>
            <person name="Munk R."/>
            <person name="Nuraida L."/>
            <person name="Wijaya C.H."/>
            <person name="Morales P.-C."/>
            <person name="Keasling J.D."/>
        </authorList>
    </citation>
    <scope>NUCLEOTIDE SEQUENCE [LARGE SCALE GENOMIC DNA]</scope>
    <source>
        <strain evidence="1 2">FGSC 2613</strain>
    </source>
</reference>
<proteinExistence type="predicted"/>
<comment type="caution">
    <text evidence="1">The sequence shown here is derived from an EMBL/GenBank/DDBJ whole genome shotgun (WGS) entry which is preliminary data.</text>
</comment>
<accession>A0ABR3DMB6</accession>
<dbReference type="Proteomes" id="UP001451303">
    <property type="component" value="Unassembled WGS sequence"/>
</dbReference>
<name>A0ABR3DMB6_NEUIN</name>
<evidence type="ECO:0000313" key="1">
    <source>
        <dbReference type="EMBL" id="KAL0473443.1"/>
    </source>
</evidence>
<organism evidence="1 2">
    <name type="scientific">Neurospora intermedia</name>
    <dbReference type="NCBI Taxonomy" id="5142"/>
    <lineage>
        <taxon>Eukaryota</taxon>
        <taxon>Fungi</taxon>
        <taxon>Dikarya</taxon>
        <taxon>Ascomycota</taxon>
        <taxon>Pezizomycotina</taxon>
        <taxon>Sordariomycetes</taxon>
        <taxon>Sordariomycetidae</taxon>
        <taxon>Sordariales</taxon>
        <taxon>Sordariaceae</taxon>
        <taxon>Neurospora</taxon>
    </lineage>
</organism>
<protein>
    <recommendedName>
        <fullName evidence="3">Transposase</fullName>
    </recommendedName>
</protein>
<evidence type="ECO:0000313" key="2">
    <source>
        <dbReference type="Proteomes" id="UP001451303"/>
    </source>
</evidence>
<gene>
    <name evidence="1" type="ORF">QR685DRAFT_551340</name>
</gene>
<dbReference type="EMBL" id="JAVLET010000002">
    <property type="protein sequence ID" value="KAL0473443.1"/>
    <property type="molecule type" value="Genomic_DNA"/>
</dbReference>
<keyword evidence="2" id="KW-1185">Reference proteome</keyword>